<evidence type="ECO:0000313" key="1">
    <source>
        <dbReference type="EMBL" id="KAK1509659.1"/>
    </source>
</evidence>
<protein>
    <recommendedName>
        <fullName evidence="3">C2H2-type domain-containing protein</fullName>
    </recommendedName>
</protein>
<dbReference type="RefSeq" id="XP_060387357.1">
    <property type="nucleotide sequence ID" value="XM_060517823.1"/>
</dbReference>
<evidence type="ECO:0000313" key="2">
    <source>
        <dbReference type="Proteomes" id="UP001227543"/>
    </source>
</evidence>
<keyword evidence="2" id="KW-1185">Reference proteome</keyword>
<name>A0ABQ9RPG1_9PEZI</name>
<dbReference type="GeneID" id="85402061"/>
<sequence>MTSTKTFACCNKTFGTRGNYKRHVETVHPAPVGMLCGKFLKPRKDNIKRHRILCKKCKYPRSRQIESQRNPGIESETVYFEDLSPGFSAPCLVESIIVEGNDQHRLNIASTAGSIYPVWNYLVIPADAGTQAIPVDGTVGPQMPPSWFNPAVGDATMERGMTNGNGKVEDTSTYPCSNIFAESARSAEGNFNYHDAMNELSTGGNEQWTEDCQSVNGF</sequence>
<gene>
    <name evidence="1" type="ORF">CTAM01_01782</name>
</gene>
<dbReference type="Proteomes" id="UP001227543">
    <property type="component" value="Unassembled WGS sequence"/>
</dbReference>
<dbReference type="EMBL" id="MLFU01000004">
    <property type="protein sequence ID" value="KAK1509659.1"/>
    <property type="molecule type" value="Genomic_DNA"/>
</dbReference>
<comment type="caution">
    <text evidence="1">The sequence shown here is derived from an EMBL/GenBank/DDBJ whole genome shotgun (WGS) entry which is preliminary data.</text>
</comment>
<organism evidence="1 2">
    <name type="scientific">Colletotrichum tamarilloi</name>
    <dbReference type="NCBI Taxonomy" id="1209934"/>
    <lineage>
        <taxon>Eukaryota</taxon>
        <taxon>Fungi</taxon>
        <taxon>Dikarya</taxon>
        <taxon>Ascomycota</taxon>
        <taxon>Pezizomycotina</taxon>
        <taxon>Sordariomycetes</taxon>
        <taxon>Hypocreomycetidae</taxon>
        <taxon>Glomerellales</taxon>
        <taxon>Glomerellaceae</taxon>
        <taxon>Colletotrichum</taxon>
        <taxon>Colletotrichum acutatum species complex</taxon>
    </lineage>
</organism>
<reference evidence="1 2" key="1">
    <citation type="submission" date="2016-10" db="EMBL/GenBank/DDBJ databases">
        <title>The genome sequence of Colletotrichum fioriniae PJ7.</title>
        <authorList>
            <person name="Baroncelli R."/>
        </authorList>
    </citation>
    <scope>NUCLEOTIDE SEQUENCE [LARGE SCALE GENOMIC DNA]</scope>
    <source>
        <strain evidence="1 2">Tom-12</strain>
    </source>
</reference>
<evidence type="ECO:0008006" key="3">
    <source>
        <dbReference type="Google" id="ProtNLM"/>
    </source>
</evidence>
<accession>A0ABQ9RPG1</accession>
<proteinExistence type="predicted"/>